<evidence type="ECO:0000256" key="2">
    <source>
        <dbReference type="SAM" id="Phobius"/>
    </source>
</evidence>
<keyword evidence="2" id="KW-1133">Transmembrane helix</keyword>
<evidence type="ECO:0000256" key="1">
    <source>
        <dbReference type="SAM" id="MobiDB-lite"/>
    </source>
</evidence>
<evidence type="ECO:0008006" key="5">
    <source>
        <dbReference type="Google" id="ProtNLM"/>
    </source>
</evidence>
<protein>
    <recommendedName>
        <fullName evidence="5">LPXTG cell wall anchor domain-containing protein</fullName>
    </recommendedName>
</protein>
<keyword evidence="4" id="KW-1185">Reference proteome</keyword>
<reference evidence="3 4" key="1">
    <citation type="journal article" date="2019" name="Int. J. Syst. Evol. Microbiol.">
        <title>The Global Catalogue of Microorganisms (GCM) 10K type strain sequencing project: providing services to taxonomists for standard genome sequencing and annotation.</title>
        <authorList>
            <consortium name="The Broad Institute Genomics Platform"/>
            <consortium name="The Broad Institute Genome Sequencing Center for Infectious Disease"/>
            <person name="Wu L."/>
            <person name="Ma J."/>
        </authorList>
    </citation>
    <scope>NUCLEOTIDE SEQUENCE [LARGE SCALE GENOMIC DNA]</scope>
    <source>
        <strain evidence="3 4">JCM 4805</strain>
    </source>
</reference>
<feature type="transmembrane region" description="Helical" evidence="2">
    <location>
        <begin position="56"/>
        <end position="73"/>
    </location>
</feature>
<organism evidence="3 4">
    <name type="scientific">Streptomyces olivaceiscleroticus</name>
    <dbReference type="NCBI Taxonomy" id="68245"/>
    <lineage>
        <taxon>Bacteria</taxon>
        <taxon>Bacillati</taxon>
        <taxon>Actinomycetota</taxon>
        <taxon>Actinomycetes</taxon>
        <taxon>Kitasatosporales</taxon>
        <taxon>Streptomycetaceae</taxon>
        <taxon>Streptomyces</taxon>
    </lineage>
</organism>
<proteinExistence type="predicted"/>
<feature type="region of interest" description="Disordered" evidence="1">
    <location>
        <begin position="81"/>
        <end position="111"/>
    </location>
</feature>
<sequence>MGASPAGGVPAHHHDVAPLPFASDYSRYLPDTPHAVKRTTLYTGPFAAAFPHTGDLSMFIAAGVAAGLYLLTYRRKPLWVRNGGAPAQPATDPAARTPDRRAEAGARAVSR</sequence>
<keyword evidence="2" id="KW-0472">Membrane</keyword>
<keyword evidence="2" id="KW-0812">Transmembrane</keyword>
<comment type="caution">
    <text evidence="3">The sequence shown here is derived from an EMBL/GenBank/DDBJ whole genome shotgun (WGS) entry which is preliminary data.</text>
</comment>
<name>A0ABN0ZYV9_9ACTN</name>
<dbReference type="Proteomes" id="UP001500909">
    <property type="component" value="Unassembled WGS sequence"/>
</dbReference>
<dbReference type="EMBL" id="BAAABY010000023">
    <property type="protein sequence ID" value="GAA0462490.1"/>
    <property type="molecule type" value="Genomic_DNA"/>
</dbReference>
<evidence type="ECO:0000313" key="3">
    <source>
        <dbReference type="EMBL" id="GAA0462490.1"/>
    </source>
</evidence>
<gene>
    <name evidence="3" type="ORF">GCM10010361_27910</name>
</gene>
<accession>A0ABN0ZYV9</accession>
<evidence type="ECO:0000313" key="4">
    <source>
        <dbReference type="Proteomes" id="UP001500909"/>
    </source>
</evidence>
<dbReference type="RefSeq" id="WP_346095259.1">
    <property type="nucleotide sequence ID" value="NZ_BAAABY010000023.1"/>
</dbReference>